<evidence type="ECO:0000256" key="1">
    <source>
        <dbReference type="ARBA" id="ARBA00004167"/>
    </source>
</evidence>
<dbReference type="InterPro" id="IPR005311">
    <property type="entry name" value="PBP_dimer"/>
</dbReference>
<dbReference type="SUPFAM" id="SSF56519">
    <property type="entry name" value="Penicillin binding protein dimerisation domain"/>
    <property type="match status" value="1"/>
</dbReference>
<dbReference type="GO" id="GO:0009252">
    <property type="term" value="P:peptidoglycan biosynthetic process"/>
    <property type="evidence" value="ECO:0007669"/>
    <property type="project" value="UniProtKB-KW"/>
</dbReference>
<name>R0DYT8_CAUVI</name>
<evidence type="ECO:0000256" key="8">
    <source>
        <dbReference type="ARBA" id="ARBA00022801"/>
    </source>
</evidence>
<dbReference type="GO" id="GO:0005886">
    <property type="term" value="C:plasma membrane"/>
    <property type="evidence" value="ECO:0007669"/>
    <property type="project" value="UniProtKB-SubCell"/>
</dbReference>
<dbReference type="InterPro" id="IPR036138">
    <property type="entry name" value="PBP_dimer_sf"/>
</dbReference>
<dbReference type="PANTHER" id="PTHR30627">
    <property type="entry name" value="PEPTIDOGLYCAN D,D-TRANSPEPTIDASE"/>
    <property type="match status" value="1"/>
</dbReference>
<dbReference type="STRING" id="1292034.OR37_04019"/>
<keyword evidence="5" id="KW-0121">Carboxypeptidase</keyword>
<feature type="compositionally biased region" description="Low complexity" evidence="14">
    <location>
        <begin position="644"/>
        <end position="655"/>
    </location>
</feature>
<protein>
    <submittedName>
        <fullName evidence="17">Peptidoglycan glycosyltransferase</fullName>
        <ecNumber evidence="17">2.4.1.129</ecNumber>
    </submittedName>
</protein>
<evidence type="ECO:0000256" key="7">
    <source>
        <dbReference type="ARBA" id="ARBA00022692"/>
    </source>
</evidence>
<evidence type="ECO:0000313" key="17">
    <source>
        <dbReference type="EMBL" id="ENZ78578.1"/>
    </source>
</evidence>
<evidence type="ECO:0000259" key="15">
    <source>
        <dbReference type="Pfam" id="PF00905"/>
    </source>
</evidence>
<keyword evidence="8" id="KW-0378">Hydrolase</keyword>
<reference evidence="17 18" key="1">
    <citation type="journal article" date="2013" name="Genome Announc.">
        <title>Draft Genome Sequence for Caulobacter sp. Strain OR37, a Bacterium Tolerant to Heavy Metals.</title>
        <authorList>
            <person name="Utturkar S.M."/>
            <person name="Bollmann A."/>
            <person name="Brzoska R.M."/>
            <person name="Klingeman D.M."/>
            <person name="Epstein S.E."/>
            <person name="Palumbo A.V."/>
            <person name="Brown S.D."/>
        </authorList>
    </citation>
    <scope>NUCLEOTIDE SEQUENCE [LARGE SCALE GENOMIC DNA]</scope>
    <source>
        <strain evidence="17 18">OR37</strain>
    </source>
</reference>
<dbReference type="OrthoDB" id="9766847at2"/>
<comment type="subcellular location">
    <subcellularLocation>
        <location evidence="2">Cell membrane</location>
    </subcellularLocation>
    <subcellularLocation>
        <location evidence="1">Membrane</location>
        <topology evidence="1">Single-pass membrane protein</topology>
    </subcellularLocation>
</comment>
<keyword evidence="6" id="KW-0645">Protease</keyword>
<dbReference type="GO" id="GO:0009002">
    <property type="term" value="F:serine-type D-Ala-D-Ala carboxypeptidase activity"/>
    <property type="evidence" value="ECO:0007669"/>
    <property type="project" value="InterPro"/>
</dbReference>
<dbReference type="EC" id="2.4.1.129" evidence="17"/>
<keyword evidence="9" id="KW-0133">Cell shape</keyword>
<evidence type="ECO:0000256" key="5">
    <source>
        <dbReference type="ARBA" id="ARBA00022645"/>
    </source>
</evidence>
<accession>R0DYT8</accession>
<keyword evidence="12" id="KW-0472">Membrane</keyword>
<keyword evidence="18" id="KW-1185">Reference proteome</keyword>
<feature type="domain" description="Penicillin-binding protein dimerisation" evidence="16">
    <location>
        <begin position="65"/>
        <end position="241"/>
    </location>
</feature>
<dbReference type="InterPro" id="IPR017790">
    <property type="entry name" value="Penicillin-binding_protein_2"/>
</dbReference>
<keyword evidence="7" id="KW-0812">Transmembrane</keyword>
<dbReference type="RefSeq" id="WP_004624556.1">
    <property type="nucleotide sequence ID" value="NZ_APMP01000043.1"/>
</dbReference>
<dbReference type="PATRIC" id="fig|1292034.3.peg.3986"/>
<dbReference type="Gene3D" id="3.90.1310.10">
    <property type="entry name" value="Penicillin-binding protein 2a (Domain 2)"/>
    <property type="match status" value="1"/>
</dbReference>
<evidence type="ECO:0000256" key="11">
    <source>
        <dbReference type="ARBA" id="ARBA00022989"/>
    </source>
</evidence>
<dbReference type="Pfam" id="PF03717">
    <property type="entry name" value="PBP_dimer"/>
    <property type="match status" value="1"/>
</dbReference>
<keyword evidence="4" id="KW-0997">Cell inner membrane</keyword>
<keyword evidence="13" id="KW-0961">Cell wall biogenesis/degradation</keyword>
<organism evidence="17 18">
    <name type="scientific">Caulobacter vibrioides OR37</name>
    <dbReference type="NCBI Taxonomy" id="1292034"/>
    <lineage>
        <taxon>Bacteria</taxon>
        <taxon>Pseudomonadati</taxon>
        <taxon>Pseudomonadota</taxon>
        <taxon>Alphaproteobacteria</taxon>
        <taxon>Caulobacterales</taxon>
        <taxon>Caulobacteraceae</taxon>
        <taxon>Caulobacter</taxon>
    </lineage>
</organism>
<evidence type="ECO:0000313" key="18">
    <source>
        <dbReference type="Proteomes" id="UP000013063"/>
    </source>
</evidence>
<sequence precursor="true">MSEPSIFFFEVNERQGVFHRRAFLLGGFTGLGLLALGGRLAQLQLVEAQRYQKLSAGNQFNYRLVPPPRGLILDRNGVSLASNRPNFRLIINKDKDLDAEAVMDDLAKLVPIDGTRRARVLKELDRAPKKAPVVVMEDLSWEEFSRINIRAPELPNVTADMGEVRVYPFGGAFAHVIGYVAKVSDKDLEAAESDSTQDQELLHHPGFRIGKQGVEKAFDRQLRGKAGATKTEVDAQGRVVRLDPAGDIPPTPGKEIHLTLDADIQNRALEVMDEESGAIVMIDCRTGDVLCMASAPSFDANRLVKGLSGAEYKALAEYERKPLLDKTMTGVYPPGSTFKPTVALAALSAGVNPAEHVVCTGGWSFGGRVWHCHKKGGHGVQNMHDAIKNSCDVYFYQMALRIGPDPIHTTATALGFGQTFDIGIPGQRKGLVGSREWKKQTFKRDPVWHPGDSVPYGIGQGYINVNALQLAVMCARLANGKRALNPRLIKSIGGVDQPHGDAVGDLPFPSEHLEIVRAGMAAVANDPTGGAYKQSQLGLGDVLMAGKTGTAQVRQYSQTGSRSNQGVPWRLKDHNLFIAFAPYDNPRYAMSVLVEHGGLFGSSAAAPRAREVMRVALLKDPEIRARIEKPMPMPTMNESDLSTDGAAPDAPTDGPDLPPPPPGVPQ</sequence>
<gene>
    <name evidence="17" type="ORF">OR37_04019</name>
</gene>
<dbReference type="AlphaFoldDB" id="R0DYT8"/>
<evidence type="ECO:0000256" key="13">
    <source>
        <dbReference type="ARBA" id="ARBA00023316"/>
    </source>
</evidence>
<evidence type="ECO:0000256" key="4">
    <source>
        <dbReference type="ARBA" id="ARBA00022519"/>
    </source>
</evidence>
<dbReference type="eggNOG" id="COG0768">
    <property type="taxonomic scope" value="Bacteria"/>
</dbReference>
<dbReference type="PANTHER" id="PTHR30627:SF2">
    <property type="entry name" value="PEPTIDOGLYCAN D,D-TRANSPEPTIDASE MRDA"/>
    <property type="match status" value="1"/>
</dbReference>
<keyword evidence="11" id="KW-1133">Transmembrane helix</keyword>
<dbReference type="EMBL" id="APMP01000043">
    <property type="protein sequence ID" value="ENZ78578.1"/>
    <property type="molecule type" value="Genomic_DNA"/>
</dbReference>
<dbReference type="InterPro" id="IPR001460">
    <property type="entry name" value="PCN-bd_Tpept"/>
</dbReference>
<dbReference type="Pfam" id="PF00905">
    <property type="entry name" value="Transpeptidase"/>
    <property type="match status" value="1"/>
</dbReference>
<feature type="region of interest" description="Disordered" evidence="14">
    <location>
        <begin position="626"/>
        <end position="666"/>
    </location>
</feature>
<evidence type="ECO:0000256" key="10">
    <source>
        <dbReference type="ARBA" id="ARBA00022984"/>
    </source>
</evidence>
<feature type="domain" description="Penicillin-binding protein transpeptidase" evidence="15">
    <location>
        <begin position="277"/>
        <end position="613"/>
    </location>
</feature>
<dbReference type="GO" id="GO:0006508">
    <property type="term" value="P:proteolysis"/>
    <property type="evidence" value="ECO:0007669"/>
    <property type="project" value="UniProtKB-KW"/>
</dbReference>
<keyword evidence="17" id="KW-0808">Transferase</keyword>
<dbReference type="SUPFAM" id="SSF56601">
    <property type="entry name" value="beta-lactamase/transpeptidase-like"/>
    <property type="match status" value="1"/>
</dbReference>
<dbReference type="NCBIfam" id="TIGR03423">
    <property type="entry name" value="pbp2_mrdA"/>
    <property type="match status" value="1"/>
</dbReference>
<dbReference type="GO" id="GO:0016757">
    <property type="term" value="F:glycosyltransferase activity"/>
    <property type="evidence" value="ECO:0007669"/>
    <property type="project" value="UniProtKB-KW"/>
</dbReference>
<dbReference type="GO" id="GO:0071972">
    <property type="term" value="F:peptidoglycan L,D-transpeptidase activity"/>
    <property type="evidence" value="ECO:0007669"/>
    <property type="project" value="TreeGrafter"/>
</dbReference>
<keyword evidence="10" id="KW-0573">Peptidoglycan synthesis</keyword>
<evidence type="ECO:0000256" key="12">
    <source>
        <dbReference type="ARBA" id="ARBA00023136"/>
    </source>
</evidence>
<evidence type="ECO:0000256" key="3">
    <source>
        <dbReference type="ARBA" id="ARBA00022475"/>
    </source>
</evidence>
<evidence type="ECO:0000256" key="2">
    <source>
        <dbReference type="ARBA" id="ARBA00004236"/>
    </source>
</evidence>
<evidence type="ECO:0000256" key="14">
    <source>
        <dbReference type="SAM" id="MobiDB-lite"/>
    </source>
</evidence>
<evidence type="ECO:0000259" key="16">
    <source>
        <dbReference type="Pfam" id="PF03717"/>
    </source>
</evidence>
<dbReference type="InterPro" id="IPR050515">
    <property type="entry name" value="Beta-lactam/transpept"/>
</dbReference>
<comment type="caution">
    <text evidence="17">The sequence shown here is derived from an EMBL/GenBank/DDBJ whole genome shotgun (WGS) entry which is preliminary data.</text>
</comment>
<dbReference type="GO" id="GO:0008360">
    <property type="term" value="P:regulation of cell shape"/>
    <property type="evidence" value="ECO:0007669"/>
    <property type="project" value="UniProtKB-KW"/>
</dbReference>
<dbReference type="InterPro" id="IPR012338">
    <property type="entry name" value="Beta-lactam/transpept-like"/>
</dbReference>
<dbReference type="Gene3D" id="3.40.710.10">
    <property type="entry name" value="DD-peptidase/beta-lactamase superfamily"/>
    <property type="match status" value="1"/>
</dbReference>
<dbReference type="GO" id="GO:0071555">
    <property type="term" value="P:cell wall organization"/>
    <property type="evidence" value="ECO:0007669"/>
    <property type="project" value="UniProtKB-KW"/>
</dbReference>
<proteinExistence type="predicted"/>
<keyword evidence="17" id="KW-0328">Glycosyltransferase</keyword>
<keyword evidence="3" id="KW-1003">Cell membrane</keyword>
<feature type="compositionally biased region" description="Pro residues" evidence="14">
    <location>
        <begin position="656"/>
        <end position="666"/>
    </location>
</feature>
<dbReference type="GO" id="GO:0008658">
    <property type="term" value="F:penicillin binding"/>
    <property type="evidence" value="ECO:0007669"/>
    <property type="project" value="InterPro"/>
</dbReference>
<dbReference type="Proteomes" id="UP000013063">
    <property type="component" value="Unassembled WGS sequence"/>
</dbReference>
<evidence type="ECO:0000256" key="9">
    <source>
        <dbReference type="ARBA" id="ARBA00022960"/>
    </source>
</evidence>
<evidence type="ECO:0000256" key="6">
    <source>
        <dbReference type="ARBA" id="ARBA00022670"/>
    </source>
</evidence>